<dbReference type="EMBL" id="JAGQLH010000059">
    <property type="protein sequence ID" value="MCA9385941.1"/>
    <property type="molecule type" value="Genomic_DNA"/>
</dbReference>
<sequence length="501" mass="58215">MNNTSKILEEYGLEWERIHEKVRKNDKMTHELGESPPILNIPFIFLTDNDGIYDKQYCSFNLKNTRSNETPFVLKSNKDAILLATDEKDENFYFEKEYAESLGMGTGQVLHYTDHDHPIIYNAYKSKDAGKSLEKFLSSSLVDTNKLFQPFYVSKYEYILADKLGMPLDVTPDFDLFMLLNSKYFLQKNYNSGLLQDVYVIEGECCSKIRELPSIIDNLFAKHDPKYIKKLLIRNEISAGAGNINTYILNRVEYESMTIEVRNTFLQEISKVLNYDEGRTKLVVQLYIDGVIYPCISGEYIGVRGSIRNEIIRPQVHKIVNGYNKYLSTDYPWDAQYDGNIKEEVLKQSRQYTEFIAGLGARGRVCNDFIILPDWFIKYQEQRGERVSRIALTDPNVRMYSNFVFNGLIDKFNPKNATLLFVEFNKAITPKKLFKILGDDLIIRSEEAVRGVIPYEMVKLYERNKCTLFVMGQSWEDLTSLKKDVFRKLGKIVNQIMYEGV</sequence>
<name>A0A955L9E6_9BACT</name>
<dbReference type="AlphaFoldDB" id="A0A955L9E6"/>
<organism evidence="1 2">
    <name type="scientific">Candidatus Dojkabacteria bacterium</name>
    <dbReference type="NCBI Taxonomy" id="2099670"/>
    <lineage>
        <taxon>Bacteria</taxon>
        <taxon>Candidatus Dojkabacteria</taxon>
    </lineage>
</organism>
<proteinExistence type="predicted"/>
<comment type="caution">
    <text evidence="1">The sequence shown here is derived from an EMBL/GenBank/DDBJ whole genome shotgun (WGS) entry which is preliminary data.</text>
</comment>
<protein>
    <submittedName>
        <fullName evidence="1">Uncharacterized protein</fullName>
    </submittedName>
</protein>
<reference evidence="1" key="1">
    <citation type="submission" date="2020-04" db="EMBL/GenBank/DDBJ databases">
        <authorList>
            <person name="Zhang T."/>
        </authorList>
    </citation>
    <scope>NUCLEOTIDE SEQUENCE</scope>
    <source>
        <strain evidence="1">HKST-UBA11</strain>
    </source>
</reference>
<evidence type="ECO:0000313" key="2">
    <source>
        <dbReference type="Proteomes" id="UP000754563"/>
    </source>
</evidence>
<evidence type="ECO:0000313" key="1">
    <source>
        <dbReference type="EMBL" id="MCA9385941.1"/>
    </source>
</evidence>
<reference evidence="1" key="2">
    <citation type="journal article" date="2021" name="Microbiome">
        <title>Successional dynamics and alternative stable states in a saline activated sludge microbial community over 9 years.</title>
        <authorList>
            <person name="Wang Y."/>
            <person name="Ye J."/>
            <person name="Ju F."/>
            <person name="Liu L."/>
            <person name="Boyd J.A."/>
            <person name="Deng Y."/>
            <person name="Parks D.H."/>
            <person name="Jiang X."/>
            <person name="Yin X."/>
            <person name="Woodcroft B.J."/>
            <person name="Tyson G.W."/>
            <person name="Hugenholtz P."/>
            <person name="Polz M.F."/>
            <person name="Zhang T."/>
        </authorList>
    </citation>
    <scope>NUCLEOTIDE SEQUENCE</scope>
    <source>
        <strain evidence="1">HKST-UBA11</strain>
    </source>
</reference>
<gene>
    <name evidence="1" type="ORF">KC717_04810</name>
</gene>
<accession>A0A955L9E6</accession>
<dbReference type="Proteomes" id="UP000754563">
    <property type="component" value="Unassembled WGS sequence"/>
</dbReference>